<protein>
    <submittedName>
        <fullName evidence="1">Uncharacterized protein</fullName>
    </submittedName>
</protein>
<evidence type="ECO:0000313" key="1">
    <source>
        <dbReference type="EMBL" id="KFO19325.1"/>
    </source>
</evidence>
<proteinExistence type="predicted"/>
<name>A0A091CPZ5_FUKDA</name>
<dbReference type="Proteomes" id="UP000028990">
    <property type="component" value="Unassembled WGS sequence"/>
</dbReference>
<dbReference type="EMBL" id="KN125101">
    <property type="protein sequence ID" value="KFO19325.1"/>
    <property type="molecule type" value="Genomic_DNA"/>
</dbReference>
<reference evidence="1 2" key="1">
    <citation type="submission" date="2013-11" db="EMBL/GenBank/DDBJ databases">
        <title>The Damaraland mole rat (Fukomys damarensis) genome and evolution of African mole rats.</title>
        <authorList>
            <person name="Gladyshev V.N."/>
            <person name="Fang X."/>
        </authorList>
    </citation>
    <scope>NUCLEOTIDE SEQUENCE [LARGE SCALE GENOMIC DNA]</scope>
    <source>
        <tissue evidence="1">Liver</tissue>
    </source>
</reference>
<accession>A0A091CPZ5</accession>
<keyword evidence="2" id="KW-1185">Reference proteome</keyword>
<sequence length="131" mass="14574">MIQFLVLIQVRLTSQISFLQKCDFIHAGPGPGWSRAGAKDSKSLMGFFGTVLGAQQPPVDEVDAILSLWGRWLCLESGMTLVESWPKVDSHYDTHCRQDKHGHNDSEQPQPVRLAQHLCELPLGLLPSRAV</sequence>
<dbReference type="AlphaFoldDB" id="A0A091CPZ5"/>
<evidence type="ECO:0000313" key="2">
    <source>
        <dbReference type="Proteomes" id="UP000028990"/>
    </source>
</evidence>
<gene>
    <name evidence="1" type="ORF">H920_19256</name>
</gene>
<organism evidence="1 2">
    <name type="scientific">Fukomys damarensis</name>
    <name type="common">Damaraland mole rat</name>
    <name type="synonym">Cryptomys damarensis</name>
    <dbReference type="NCBI Taxonomy" id="885580"/>
    <lineage>
        <taxon>Eukaryota</taxon>
        <taxon>Metazoa</taxon>
        <taxon>Chordata</taxon>
        <taxon>Craniata</taxon>
        <taxon>Vertebrata</taxon>
        <taxon>Euteleostomi</taxon>
        <taxon>Mammalia</taxon>
        <taxon>Eutheria</taxon>
        <taxon>Euarchontoglires</taxon>
        <taxon>Glires</taxon>
        <taxon>Rodentia</taxon>
        <taxon>Hystricomorpha</taxon>
        <taxon>Bathyergidae</taxon>
        <taxon>Fukomys</taxon>
    </lineage>
</organism>